<evidence type="ECO:0000256" key="8">
    <source>
        <dbReference type="SAM" id="Phobius"/>
    </source>
</evidence>
<keyword evidence="5 8" id="KW-0812">Transmembrane</keyword>
<evidence type="ECO:0000256" key="7">
    <source>
        <dbReference type="ARBA" id="ARBA00023136"/>
    </source>
</evidence>
<name>A0A942SVI9_9BACI</name>
<keyword evidence="11" id="KW-1185">Reference proteome</keyword>
<feature type="transmembrane region" description="Helical" evidence="8">
    <location>
        <begin position="78"/>
        <end position="96"/>
    </location>
</feature>
<evidence type="ECO:0000256" key="1">
    <source>
        <dbReference type="ARBA" id="ARBA00004141"/>
    </source>
</evidence>
<keyword evidence="6 8" id="KW-1133">Transmembrane helix</keyword>
<feature type="transmembrane region" description="Helical" evidence="8">
    <location>
        <begin position="272"/>
        <end position="296"/>
    </location>
</feature>
<evidence type="ECO:0000256" key="2">
    <source>
        <dbReference type="ARBA" id="ARBA00007998"/>
    </source>
</evidence>
<dbReference type="EMBL" id="JAGYPE010000001">
    <property type="protein sequence ID" value="MBS4180566.1"/>
    <property type="molecule type" value="Genomic_DNA"/>
</dbReference>
<dbReference type="Pfam" id="PF03845">
    <property type="entry name" value="Spore_permease"/>
    <property type="match status" value="1"/>
</dbReference>
<accession>A0A942SVI9</accession>
<keyword evidence="7 8" id="KW-0472">Membrane</keyword>
<feature type="transmembrane region" description="Helical" evidence="8">
    <location>
        <begin position="116"/>
        <end position="135"/>
    </location>
</feature>
<dbReference type="GO" id="GO:0009847">
    <property type="term" value="P:spore germination"/>
    <property type="evidence" value="ECO:0007669"/>
    <property type="project" value="InterPro"/>
</dbReference>
<protein>
    <submittedName>
        <fullName evidence="9">Endospore germination permease</fullName>
    </submittedName>
</protein>
<feature type="transmembrane region" description="Helical" evidence="8">
    <location>
        <begin position="142"/>
        <end position="161"/>
    </location>
</feature>
<evidence type="ECO:0000256" key="3">
    <source>
        <dbReference type="ARBA" id="ARBA00022448"/>
    </source>
</evidence>
<proteinExistence type="inferred from homology"/>
<evidence type="ECO:0000313" key="9">
    <source>
        <dbReference type="EMBL" id="MBS4180566.1"/>
    </source>
</evidence>
<comment type="caution">
    <text evidence="9">The sequence shown here is derived from an EMBL/GenBank/DDBJ whole genome shotgun (WGS) entry which is preliminary data.</text>
</comment>
<dbReference type="InterPro" id="IPR004761">
    <property type="entry name" value="Spore_GerAB"/>
</dbReference>
<evidence type="ECO:0000313" key="10">
    <source>
        <dbReference type="EMBL" id="MCH6264153.1"/>
    </source>
</evidence>
<dbReference type="Proteomes" id="UP000677265">
    <property type="component" value="Unassembled WGS sequence"/>
</dbReference>
<comment type="subcellular location">
    <subcellularLocation>
        <location evidence="1">Membrane</location>
        <topology evidence="1">Multi-pass membrane protein</topology>
    </subcellularLocation>
</comment>
<feature type="transmembrane region" description="Helical" evidence="8">
    <location>
        <begin position="303"/>
        <end position="319"/>
    </location>
</feature>
<dbReference type="NCBIfam" id="TIGR00912">
    <property type="entry name" value="2A0309"/>
    <property type="match status" value="1"/>
</dbReference>
<feature type="transmembrane region" description="Helical" evidence="8">
    <location>
        <begin position="331"/>
        <end position="351"/>
    </location>
</feature>
<feature type="transmembrane region" description="Helical" evidence="8">
    <location>
        <begin position="181"/>
        <end position="203"/>
    </location>
</feature>
<gene>
    <name evidence="10" type="ORF">KHB02_001255</name>
    <name evidence="9" type="ORF">KHB02_04065</name>
</gene>
<feature type="transmembrane region" description="Helical" evidence="8">
    <location>
        <begin position="12"/>
        <end position="31"/>
    </location>
</feature>
<keyword evidence="4" id="KW-0309">Germination</keyword>
<dbReference type="GO" id="GO:0016020">
    <property type="term" value="C:membrane"/>
    <property type="evidence" value="ECO:0007669"/>
    <property type="project" value="UniProtKB-SubCell"/>
</dbReference>
<dbReference type="RefSeq" id="WP_213140534.1">
    <property type="nucleotide sequence ID" value="NZ_JAGYPE020000001.1"/>
</dbReference>
<feature type="transmembrane region" description="Helical" evidence="8">
    <location>
        <begin position="37"/>
        <end position="57"/>
    </location>
</feature>
<feature type="transmembrane region" description="Helical" evidence="8">
    <location>
        <begin position="215"/>
        <end position="237"/>
    </location>
</feature>
<evidence type="ECO:0000256" key="4">
    <source>
        <dbReference type="ARBA" id="ARBA00022544"/>
    </source>
</evidence>
<dbReference type="PANTHER" id="PTHR34975">
    <property type="entry name" value="SPORE GERMINATION PROTEIN A2"/>
    <property type="match status" value="1"/>
</dbReference>
<comment type="similarity">
    <text evidence="2">Belongs to the amino acid-polyamine-organocation (APC) superfamily. Spore germination protein (SGP) (TC 2.A.3.9) family.</text>
</comment>
<keyword evidence="3" id="KW-0813">Transport</keyword>
<dbReference type="PANTHER" id="PTHR34975:SF2">
    <property type="entry name" value="SPORE GERMINATION PROTEIN A2"/>
    <property type="match status" value="1"/>
</dbReference>
<evidence type="ECO:0000256" key="5">
    <source>
        <dbReference type="ARBA" id="ARBA00022692"/>
    </source>
</evidence>
<organism evidence="9">
    <name type="scientific">Neobacillus citreus</name>
    <dbReference type="NCBI Taxonomy" id="2833578"/>
    <lineage>
        <taxon>Bacteria</taxon>
        <taxon>Bacillati</taxon>
        <taxon>Bacillota</taxon>
        <taxon>Bacilli</taxon>
        <taxon>Bacillales</taxon>
        <taxon>Bacillaceae</taxon>
        <taxon>Neobacillus</taxon>
    </lineage>
</organism>
<dbReference type="EMBL" id="JAGYPE020000001">
    <property type="protein sequence ID" value="MCH6264153.1"/>
    <property type="molecule type" value="Genomic_DNA"/>
</dbReference>
<sequence length="367" mass="41610">MKEKISNLQLIFLIANFIMSAAVISLPQIIVHTGRQNAWLVPILSFPFLILIIYLIFGKKGKVERFEHLFAIGKKGSLLEKGIIILFFFLALFVFVRDLRALVDFVASVLLPNTPINMLMVLSTLVIIYISMAGIEVIARINAIHFFIFIIVVLFLPFLLLNELDAGNLQPLPGLQSFKALTKSVFISFSWIGELFFFILIIANVNPLKAARKAVITGTALGVFLFLVLLILNISVLGTKIVREAAYPTYVLVQQINLTDFLDRLDLVIVSVWIPVFFCKVAFLMYVINFCFSYFYKSNTNKFLLPIAFTLGYLSILLFKNSMEHIHFSFYAWNSLGIFLEGSIVILFLLLKRTVLKKKETKPANTS</sequence>
<evidence type="ECO:0000256" key="6">
    <source>
        <dbReference type="ARBA" id="ARBA00022989"/>
    </source>
</evidence>
<dbReference type="AlphaFoldDB" id="A0A942SVI9"/>
<evidence type="ECO:0000313" key="11">
    <source>
        <dbReference type="Proteomes" id="UP000677265"/>
    </source>
</evidence>
<reference evidence="9" key="1">
    <citation type="submission" date="2021-05" db="EMBL/GenBank/DDBJ databases">
        <title>Novel Bacillus species.</title>
        <authorList>
            <person name="Liu G."/>
        </authorList>
    </citation>
    <scope>NUCLEOTIDE SEQUENCE</scope>
    <source>
        <strain evidence="9 11">FJAT-50051</strain>
    </source>
</reference>